<name>A0A285ME93_9FLAO</name>
<dbReference type="InterPro" id="IPR036691">
    <property type="entry name" value="Endo/exonu/phosph_ase_sf"/>
</dbReference>
<keyword evidence="4" id="KW-1185">Reference proteome</keyword>
<evidence type="ECO:0000259" key="2">
    <source>
        <dbReference type="Pfam" id="PF03372"/>
    </source>
</evidence>
<keyword evidence="3" id="KW-0540">Nuclease</keyword>
<dbReference type="PANTHER" id="PTHR12121:SF36">
    <property type="entry name" value="ENDONUCLEASE_EXONUCLEASE_PHOSPHATASE DOMAIN-CONTAINING PROTEIN"/>
    <property type="match status" value="1"/>
</dbReference>
<organism evidence="3 4">
    <name type="scientific">Flagellimonas pacifica</name>
    <dbReference type="NCBI Taxonomy" id="1247520"/>
    <lineage>
        <taxon>Bacteria</taxon>
        <taxon>Pseudomonadati</taxon>
        <taxon>Bacteroidota</taxon>
        <taxon>Flavobacteriia</taxon>
        <taxon>Flavobacteriales</taxon>
        <taxon>Flavobacteriaceae</taxon>
        <taxon>Flagellimonas</taxon>
    </lineage>
</organism>
<gene>
    <name evidence="3" type="ORF">SAMN06265377_1149</name>
</gene>
<dbReference type="CDD" id="cd09083">
    <property type="entry name" value="EEP-1"/>
    <property type="match status" value="1"/>
</dbReference>
<feature type="chain" id="PRO_5012312380" evidence="1">
    <location>
        <begin position="20"/>
        <end position="279"/>
    </location>
</feature>
<keyword evidence="3" id="KW-0378">Hydrolase</keyword>
<evidence type="ECO:0000256" key="1">
    <source>
        <dbReference type="SAM" id="SignalP"/>
    </source>
</evidence>
<feature type="domain" description="Endonuclease/exonuclease/phosphatase" evidence="2">
    <location>
        <begin position="25"/>
        <end position="268"/>
    </location>
</feature>
<keyword evidence="1" id="KW-0732">Signal</keyword>
<dbReference type="SUPFAM" id="SSF56219">
    <property type="entry name" value="DNase I-like"/>
    <property type="match status" value="1"/>
</dbReference>
<dbReference type="OrthoDB" id="9793162at2"/>
<evidence type="ECO:0000313" key="4">
    <source>
        <dbReference type="Proteomes" id="UP000219048"/>
    </source>
</evidence>
<dbReference type="Pfam" id="PF03372">
    <property type="entry name" value="Exo_endo_phos"/>
    <property type="match status" value="1"/>
</dbReference>
<sequence>MKRKVFIVALICCVCFMNGQTLDVMSYNIRYDNPKDSLNSWEHRKDFLISQLNFYAPAIFGTQEGLVHQLKDIEKGLSNYSFFGVGRDYGDERGEFTAIFYDKKQFELLKEDTFWLSPTPEKPSKGWDAALPRICTYGLFKTIKEGKKFYVFNTHFDHVGEKARTQSASLILDKIKELNSENLPVIVMGDFNLESSSDGIQLMASALGDSHFVAGKNAFGPEGTFNGFNFTQPVTRRIDYIFISQNNLIVHKSGILSDSQSCRYPSDHFPVYVELGFSN</sequence>
<dbReference type="PANTHER" id="PTHR12121">
    <property type="entry name" value="CARBON CATABOLITE REPRESSOR PROTEIN 4"/>
    <property type="match status" value="1"/>
</dbReference>
<reference evidence="4" key="1">
    <citation type="submission" date="2017-09" db="EMBL/GenBank/DDBJ databases">
        <authorList>
            <person name="Varghese N."/>
            <person name="Submissions S."/>
        </authorList>
    </citation>
    <scope>NUCLEOTIDE SEQUENCE [LARGE SCALE GENOMIC DNA]</scope>
    <source>
        <strain evidence="4">DSM 25885</strain>
    </source>
</reference>
<evidence type="ECO:0000313" key="3">
    <source>
        <dbReference type="EMBL" id="SNY95480.1"/>
    </source>
</evidence>
<keyword evidence="3" id="KW-0269">Exonuclease</keyword>
<accession>A0A285ME93</accession>
<dbReference type="GO" id="GO:0004519">
    <property type="term" value="F:endonuclease activity"/>
    <property type="evidence" value="ECO:0007669"/>
    <property type="project" value="UniProtKB-KW"/>
</dbReference>
<feature type="signal peptide" evidence="1">
    <location>
        <begin position="1"/>
        <end position="19"/>
    </location>
</feature>
<keyword evidence="3" id="KW-0255">Endonuclease</keyword>
<dbReference type="Proteomes" id="UP000219048">
    <property type="component" value="Unassembled WGS sequence"/>
</dbReference>
<proteinExistence type="predicted"/>
<dbReference type="Gene3D" id="3.60.10.10">
    <property type="entry name" value="Endonuclease/exonuclease/phosphatase"/>
    <property type="match status" value="1"/>
</dbReference>
<dbReference type="InterPro" id="IPR005135">
    <property type="entry name" value="Endo/exonuclease/phosphatase"/>
</dbReference>
<dbReference type="InterPro" id="IPR050410">
    <property type="entry name" value="CCR4/nocturin_mRNA_transcr"/>
</dbReference>
<dbReference type="AlphaFoldDB" id="A0A285ME93"/>
<protein>
    <submittedName>
        <fullName evidence="3">Metal-dependent hydrolase, endonuclease/exonuclease/phosphatase family</fullName>
    </submittedName>
</protein>
<dbReference type="GO" id="GO:0000175">
    <property type="term" value="F:3'-5'-RNA exonuclease activity"/>
    <property type="evidence" value="ECO:0007669"/>
    <property type="project" value="TreeGrafter"/>
</dbReference>
<dbReference type="EMBL" id="OBEH01000001">
    <property type="protein sequence ID" value="SNY95480.1"/>
    <property type="molecule type" value="Genomic_DNA"/>
</dbReference>